<dbReference type="RefSeq" id="WP_007310869.1">
    <property type="nucleotide sequence ID" value="NZ_AESD01000398.1"/>
</dbReference>
<protein>
    <submittedName>
        <fullName evidence="1">Putative addiction module component, TIGR02574 family</fullName>
    </submittedName>
</protein>
<accession>G5J5C9</accession>
<dbReference type="Pfam" id="PF09720">
    <property type="entry name" value="Unstab_antitox"/>
    <property type="match status" value="1"/>
</dbReference>
<reference evidence="1 2" key="1">
    <citation type="journal article" date="2011" name="Front. Microbiol.">
        <title>Two Strains of Crocosphaera watsonii with Highly Conserved Genomes are Distinguished by Strain-Specific Features.</title>
        <authorList>
            <person name="Bench S.R."/>
            <person name="Ilikchyan I.N."/>
            <person name="Tripp H.J."/>
            <person name="Zehr J.P."/>
        </authorList>
    </citation>
    <scope>NUCLEOTIDE SEQUENCE [LARGE SCALE GENOMIC DNA]</scope>
    <source>
        <strain evidence="1 2">WH 0003</strain>
    </source>
</reference>
<dbReference type="GeneID" id="88766341"/>
<dbReference type="InterPro" id="IPR013406">
    <property type="entry name" value="CHP02574_addiction_mod"/>
</dbReference>
<dbReference type="PATRIC" id="fig|423471.3.peg.2530"/>
<organism evidence="1 2">
    <name type="scientific">Crocosphaera watsonii WH 0003</name>
    <dbReference type="NCBI Taxonomy" id="423471"/>
    <lineage>
        <taxon>Bacteria</taxon>
        <taxon>Bacillati</taxon>
        <taxon>Cyanobacteriota</taxon>
        <taxon>Cyanophyceae</taxon>
        <taxon>Oscillatoriophycideae</taxon>
        <taxon>Chroococcales</taxon>
        <taxon>Aphanothecaceae</taxon>
        <taxon>Crocosphaera</taxon>
    </lineage>
</organism>
<dbReference type="Proteomes" id="UP000003477">
    <property type="component" value="Unassembled WGS sequence"/>
</dbReference>
<comment type="caution">
    <text evidence="1">The sequence shown here is derived from an EMBL/GenBank/DDBJ whole genome shotgun (WGS) entry which is preliminary data.</text>
</comment>
<dbReference type="EMBL" id="AESD01000398">
    <property type="protein sequence ID" value="EHJ12607.1"/>
    <property type="molecule type" value="Genomic_DNA"/>
</dbReference>
<sequence>MNTETYDDIFSAALSLSPSSKVMLAEHLLKSLDDDKQEEIEKIWSEEAEKRVEQIEQGEIKTISKDEVFQQLNLKRK</sequence>
<evidence type="ECO:0000313" key="2">
    <source>
        <dbReference type="Proteomes" id="UP000003477"/>
    </source>
</evidence>
<name>G5J5C9_CROWT</name>
<proteinExistence type="predicted"/>
<dbReference type="NCBIfam" id="TIGR02574">
    <property type="entry name" value="stabl_TIGR02574"/>
    <property type="match status" value="1"/>
</dbReference>
<evidence type="ECO:0000313" key="1">
    <source>
        <dbReference type="EMBL" id="EHJ12607.1"/>
    </source>
</evidence>
<dbReference type="AlphaFoldDB" id="G5J5C9"/>
<gene>
    <name evidence="1" type="ORF">CWATWH0003_2690</name>
</gene>